<sequence length="84" mass="9581">MEDQHLRRGFRLKSVSIAFQQLAEMPGSRSRTLKPNMFTLVRPFSSGFKLVLLTLTNWHVLIMIHERLTSEACGLIVFSECTSA</sequence>
<accession>A0AAD0TQI8</accession>
<proteinExistence type="predicted"/>
<gene>
    <name evidence="1" type="ORF">LP667_11700</name>
</gene>
<protein>
    <submittedName>
        <fullName evidence="1">Uncharacterized protein</fullName>
    </submittedName>
</protein>
<reference evidence="1 2" key="1">
    <citation type="submission" date="2018-10" db="EMBL/GenBank/DDBJ databases">
        <title>Genome seuquencing of Lactobacillus species.</title>
        <authorList>
            <person name="Baek C."/>
            <person name="Yi H."/>
        </authorList>
    </citation>
    <scope>NUCLEOTIDE SEQUENCE [LARGE SCALE GENOMIC DNA]</scope>
    <source>
        <strain evidence="1 2">DSM 10667</strain>
    </source>
</reference>
<evidence type="ECO:0000313" key="2">
    <source>
        <dbReference type="Proteomes" id="UP000277896"/>
    </source>
</evidence>
<dbReference type="Proteomes" id="UP000277896">
    <property type="component" value="Chromosome"/>
</dbReference>
<evidence type="ECO:0000313" key="1">
    <source>
        <dbReference type="EMBL" id="AYJ39423.1"/>
    </source>
</evidence>
<dbReference type="AlphaFoldDB" id="A0AAD0TQI8"/>
<organism evidence="1 2">
    <name type="scientific">Lactiplantibacillus paraplantarum</name>
    <dbReference type="NCBI Taxonomy" id="60520"/>
    <lineage>
        <taxon>Bacteria</taxon>
        <taxon>Bacillati</taxon>
        <taxon>Bacillota</taxon>
        <taxon>Bacilli</taxon>
        <taxon>Lactobacillales</taxon>
        <taxon>Lactobacillaceae</taxon>
        <taxon>Lactiplantibacillus</taxon>
    </lineage>
</organism>
<dbReference type="EMBL" id="CP032744">
    <property type="protein sequence ID" value="AYJ39423.1"/>
    <property type="molecule type" value="Genomic_DNA"/>
</dbReference>
<name>A0AAD0TQI8_9LACO</name>